<dbReference type="InterPro" id="IPR009269">
    <property type="entry name" value="NKAP_C"/>
</dbReference>
<feature type="compositionally biased region" description="Basic and acidic residues" evidence="2">
    <location>
        <begin position="85"/>
        <end position="104"/>
    </location>
</feature>
<feature type="compositionally biased region" description="Low complexity" evidence="2">
    <location>
        <begin position="107"/>
        <end position="116"/>
    </location>
</feature>
<feature type="region of interest" description="Disordered" evidence="2">
    <location>
        <begin position="24"/>
        <end position="226"/>
    </location>
</feature>
<comment type="caution">
    <text evidence="4">The sequence shown here is derived from an EMBL/GenBank/DDBJ whole genome shotgun (WGS) entry which is preliminary data.</text>
</comment>
<dbReference type="PANTHER" id="PTHR13087">
    <property type="entry name" value="NF-KAPPA B ACTIVATING PROTEIN"/>
    <property type="match status" value="1"/>
</dbReference>
<sequence>MYRSLSNNPFSARGVALWVLDRESAASSRAGGRRRPREEDPQEADAPLRAETKEHIRALVEAMGFSFAPDRAPPTARHAKQGGSGDRDAAPSAEEENKKVKADTDDAPPSDAPAPDGTVSPGEAPVGGAPQSALAKMIQAAKTKQDEQKAVPNSAQADHSESEDDEDDFGVILPSTMQRAPAPSRAAAAATSTAGAPLAEKHPSQMTREEFLSQFKRPPRPGEIGRSAEEIAAAESLGYVMSGSRSKAAQLYMNRIQRQLHEREASQLQQQFRKVEDEHMDEELVSGLAQLLNAKKK</sequence>
<keyword evidence="5" id="KW-1185">Reference proteome</keyword>
<name>S9U023_9TRYP</name>
<dbReference type="GO" id="GO:0003682">
    <property type="term" value="F:chromatin binding"/>
    <property type="evidence" value="ECO:0007669"/>
    <property type="project" value="InterPro"/>
</dbReference>
<accession>S9U023</accession>
<dbReference type="Pfam" id="PF06047">
    <property type="entry name" value="Nkap_C"/>
    <property type="match status" value="1"/>
</dbReference>
<dbReference type="InterPro" id="IPR040466">
    <property type="entry name" value="NKAP"/>
</dbReference>
<evidence type="ECO:0000313" key="5">
    <source>
        <dbReference type="Proteomes" id="UP000015354"/>
    </source>
</evidence>
<dbReference type="PANTHER" id="PTHR13087:SF0">
    <property type="entry name" value="NFKB ACTIVATING PROTEIN LIKE"/>
    <property type="match status" value="1"/>
</dbReference>
<dbReference type="Proteomes" id="UP000015354">
    <property type="component" value="Unassembled WGS sequence"/>
</dbReference>
<evidence type="ECO:0000313" key="4">
    <source>
        <dbReference type="EMBL" id="EPY22204.1"/>
    </source>
</evidence>
<organism evidence="4 5">
    <name type="scientific">Strigomonas culicis</name>
    <dbReference type="NCBI Taxonomy" id="28005"/>
    <lineage>
        <taxon>Eukaryota</taxon>
        <taxon>Discoba</taxon>
        <taxon>Euglenozoa</taxon>
        <taxon>Kinetoplastea</taxon>
        <taxon>Metakinetoplastina</taxon>
        <taxon>Trypanosomatida</taxon>
        <taxon>Trypanosomatidae</taxon>
        <taxon>Strigomonadinae</taxon>
        <taxon>Strigomonas</taxon>
    </lineage>
</organism>
<gene>
    <name evidence="4" type="ORF">STCU_08298</name>
</gene>
<dbReference type="EMBL" id="ATMH01008298">
    <property type="protein sequence ID" value="EPY22204.1"/>
    <property type="molecule type" value="Genomic_DNA"/>
</dbReference>
<feature type="compositionally biased region" description="Basic and acidic residues" evidence="2">
    <location>
        <begin position="199"/>
        <end position="211"/>
    </location>
</feature>
<evidence type="ECO:0000256" key="2">
    <source>
        <dbReference type="SAM" id="MobiDB-lite"/>
    </source>
</evidence>
<dbReference type="GO" id="GO:0005634">
    <property type="term" value="C:nucleus"/>
    <property type="evidence" value="ECO:0007669"/>
    <property type="project" value="TreeGrafter"/>
</dbReference>
<feature type="compositionally biased region" description="Basic and acidic residues" evidence="2">
    <location>
        <begin position="46"/>
        <end position="58"/>
    </location>
</feature>
<proteinExistence type="inferred from homology"/>
<feature type="domain" description="NF-kappa-B-activating protein C-terminal" evidence="3">
    <location>
        <begin position="210"/>
        <end position="293"/>
    </location>
</feature>
<dbReference type="AlphaFoldDB" id="S9U023"/>
<evidence type="ECO:0000259" key="3">
    <source>
        <dbReference type="Pfam" id="PF06047"/>
    </source>
</evidence>
<dbReference type="OrthoDB" id="273141at2759"/>
<feature type="compositionally biased region" description="Low complexity" evidence="2">
    <location>
        <begin position="179"/>
        <end position="194"/>
    </location>
</feature>
<reference evidence="4 5" key="1">
    <citation type="journal article" date="2013" name="PLoS ONE">
        <title>Predicting the Proteins of Angomonas deanei, Strigomonas culicis and Their Respective Endosymbionts Reveals New Aspects of the Trypanosomatidae Family.</title>
        <authorList>
            <person name="Motta M.C."/>
            <person name="Martins A.C."/>
            <person name="de Souza S.S."/>
            <person name="Catta-Preta C.M."/>
            <person name="Silva R."/>
            <person name="Klein C.C."/>
            <person name="de Almeida L.G."/>
            <person name="de Lima Cunha O."/>
            <person name="Ciapina L.P."/>
            <person name="Brocchi M."/>
            <person name="Colabardini A.C."/>
            <person name="de Araujo Lima B."/>
            <person name="Machado C.R."/>
            <person name="de Almeida Soares C.M."/>
            <person name="Probst C.M."/>
            <person name="de Menezes C.B."/>
            <person name="Thompson C.E."/>
            <person name="Bartholomeu D.C."/>
            <person name="Gradia D.F."/>
            <person name="Pavoni D.P."/>
            <person name="Grisard E.C."/>
            <person name="Fantinatti-Garboggini F."/>
            <person name="Marchini F.K."/>
            <person name="Rodrigues-Luiz G.F."/>
            <person name="Wagner G."/>
            <person name="Goldman G.H."/>
            <person name="Fietto J.L."/>
            <person name="Elias M.C."/>
            <person name="Goldman M.H."/>
            <person name="Sagot M.F."/>
            <person name="Pereira M."/>
            <person name="Stoco P.H."/>
            <person name="de Mendonca-Neto R.P."/>
            <person name="Teixeira S.M."/>
            <person name="Maciel T.E."/>
            <person name="de Oliveira Mendes T.A."/>
            <person name="Urmenyi T.P."/>
            <person name="de Souza W."/>
            <person name="Schenkman S."/>
            <person name="de Vasconcelos A.T."/>
        </authorList>
    </citation>
    <scope>NUCLEOTIDE SEQUENCE [LARGE SCALE GENOMIC DNA]</scope>
</reference>
<protein>
    <recommendedName>
        <fullName evidence="3">NF-kappa-B-activating protein C-terminal domain-containing protein</fullName>
    </recommendedName>
</protein>
<evidence type="ECO:0000256" key="1">
    <source>
        <dbReference type="ARBA" id="ARBA00009313"/>
    </source>
</evidence>
<dbReference type="GO" id="GO:0010468">
    <property type="term" value="P:regulation of gene expression"/>
    <property type="evidence" value="ECO:0007669"/>
    <property type="project" value="TreeGrafter"/>
</dbReference>
<comment type="similarity">
    <text evidence="1">Belongs to the NKAP family.</text>
</comment>